<evidence type="ECO:0000256" key="1">
    <source>
        <dbReference type="SAM" id="MobiDB-lite"/>
    </source>
</evidence>
<evidence type="ECO:0000313" key="4">
    <source>
        <dbReference type="Proteomes" id="UP000287649"/>
    </source>
</evidence>
<evidence type="ECO:0000256" key="2">
    <source>
        <dbReference type="SAM" id="Phobius"/>
    </source>
</evidence>
<protein>
    <submittedName>
        <fullName evidence="3">Uncharacterized protein</fullName>
    </submittedName>
</protein>
<feature type="compositionally biased region" description="Low complexity" evidence="1">
    <location>
        <begin position="78"/>
        <end position="101"/>
    </location>
</feature>
<accession>A0A432Y655</accession>
<proteinExistence type="predicted"/>
<keyword evidence="2" id="KW-0812">Transmembrane</keyword>
<dbReference type="EMBL" id="PIPX01000001">
    <property type="protein sequence ID" value="RUO56450.1"/>
    <property type="molecule type" value="Genomic_DNA"/>
</dbReference>
<dbReference type="InterPro" id="IPR011990">
    <property type="entry name" value="TPR-like_helical_dom_sf"/>
</dbReference>
<evidence type="ECO:0000313" key="3">
    <source>
        <dbReference type="EMBL" id="RUO56450.1"/>
    </source>
</evidence>
<keyword evidence="4" id="KW-1185">Reference proteome</keyword>
<feature type="region of interest" description="Disordered" evidence="1">
    <location>
        <begin position="1"/>
        <end position="30"/>
    </location>
</feature>
<comment type="caution">
    <text evidence="3">The sequence shown here is derived from an EMBL/GenBank/DDBJ whole genome shotgun (WGS) entry which is preliminary data.</text>
</comment>
<keyword evidence="2" id="KW-1133">Transmembrane helix</keyword>
<gene>
    <name evidence="3" type="ORF">CWI70_06830</name>
</gene>
<dbReference type="Proteomes" id="UP000287649">
    <property type="component" value="Unassembled WGS sequence"/>
</dbReference>
<organism evidence="3 4">
    <name type="scientific">Pseudidiomarina homiensis</name>
    <dbReference type="NCBI Taxonomy" id="364198"/>
    <lineage>
        <taxon>Bacteria</taxon>
        <taxon>Pseudomonadati</taxon>
        <taxon>Pseudomonadota</taxon>
        <taxon>Gammaproteobacteria</taxon>
        <taxon>Alteromonadales</taxon>
        <taxon>Idiomarinaceae</taxon>
        <taxon>Pseudidiomarina</taxon>
    </lineage>
</organism>
<dbReference type="InterPro" id="IPR019734">
    <property type="entry name" value="TPR_rpt"/>
</dbReference>
<keyword evidence="2" id="KW-0472">Membrane</keyword>
<feature type="transmembrane region" description="Helical" evidence="2">
    <location>
        <begin position="35"/>
        <end position="56"/>
    </location>
</feature>
<dbReference type="SMART" id="SM00028">
    <property type="entry name" value="TPR"/>
    <property type="match status" value="3"/>
</dbReference>
<dbReference type="Pfam" id="PF14559">
    <property type="entry name" value="TPR_19"/>
    <property type="match status" value="1"/>
</dbReference>
<feature type="compositionally biased region" description="Low complexity" evidence="1">
    <location>
        <begin position="133"/>
        <end position="148"/>
    </location>
</feature>
<name>A0A432Y655_9GAMM</name>
<feature type="region of interest" description="Disordered" evidence="1">
    <location>
        <begin position="62"/>
        <end position="101"/>
    </location>
</feature>
<sequence length="358" mass="38807">MSVINRMLRDLDKRQQQDRQTVSTPAAAAPKPFPWGWVLGAIVIIAIAVTAVMVIWQTTTSQPEPVEVATKADPSNEPVPTSTPATSTPTQPQQEPAAVPTSVAVPVAEATQPQQRLQPEPIAQAPASSDNNQVEQAAQEQVVATAEQPPAAEEKPKGTMQVERVELSAEELAEVKLKQAREAMQKGERQRAGSLFEQVIALAPEHVAARSELAAYWYGRGQISSALAVLEQGLELQPQQSRWQLLYAKILLEGGAYQRVIDALGQINPNAGEAADLYQLRAAAANEVGRYASAAADYVVLAERTREGRWWLAAAVAFEDAQQSDAAMRSYQQALATDTLNADARNYAQQRLNTLGDR</sequence>
<reference evidence="4" key="1">
    <citation type="journal article" date="2018" name="Front. Microbiol.">
        <title>Genome-Based Analysis Reveals the Taxonomy and Diversity of the Family Idiomarinaceae.</title>
        <authorList>
            <person name="Liu Y."/>
            <person name="Lai Q."/>
            <person name="Shao Z."/>
        </authorList>
    </citation>
    <scope>NUCLEOTIDE SEQUENCE [LARGE SCALE GENOMIC DNA]</scope>
    <source>
        <strain evidence="4">PO-M2</strain>
    </source>
</reference>
<dbReference type="Gene3D" id="1.25.40.10">
    <property type="entry name" value="Tetratricopeptide repeat domain"/>
    <property type="match status" value="2"/>
</dbReference>
<dbReference type="OrthoDB" id="5406098at2"/>
<feature type="region of interest" description="Disordered" evidence="1">
    <location>
        <begin position="124"/>
        <end position="160"/>
    </location>
</feature>
<dbReference type="RefSeq" id="WP_126771709.1">
    <property type="nucleotide sequence ID" value="NZ_PIPX01000001.1"/>
</dbReference>
<dbReference type="SUPFAM" id="SSF48452">
    <property type="entry name" value="TPR-like"/>
    <property type="match status" value="1"/>
</dbReference>
<dbReference type="AlphaFoldDB" id="A0A432Y655"/>
<feature type="compositionally biased region" description="Basic and acidic residues" evidence="1">
    <location>
        <begin position="7"/>
        <end position="17"/>
    </location>
</feature>